<evidence type="ECO:0000313" key="3">
    <source>
        <dbReference type="Proteomes" id="UP000094769"/>
    </source>
</evidence>
<dbReference type="OrthoDB" id="3267840at2"/>
<dbReference type="EMBL" id="MARB01000002">
    <property type="protein sequence ID" value="ODJ89307.1"/>
    <property type="molecule type" value="Genomic_DNA"/>
</dbReference>
<gene>
    <name evidence="2" type="primary">rsrA</name>
    <name evidence="2" type="ORF">CODIS_04060</name>
</gene>
<dbReference type="AlphaFoldDB" id="A0A7Z1AGU1"/>
<organism evidence="2 3">
    <name type="scientific">Candidatus Thiodiazotropha endolucinida</name>
    <dbReference type="NCBI Taxonomy" id="1655433"/>
    <lineage>
        <taxon>Bacteria</taxon>
        <taxon>Pseudomonadati</taxon>
        <taxon>Pseudomonadota</taxon>
        <taxon>Gammaproteobacteria</taxon>
        <taxon>Chromatiales</taxon>
        <taxon>Sedimenticolaceae</taxon>
        <taxon>Candidatus Thiodiazotropha</taxon>
    </lineage>
</organism>
<accession>A0A7Z1AGU1</accession>
<comment type="caution">
    <text evidence="2">The sequence shown here is derived from an EMBL/GenBank/DDBJ whole genome shotgun (WGS) entry which is preliminary data.</text>
</comment>
<protein>
    <submittedName>
        <fullName evidence="2">Anti-sigma factor RsrA</fullName>
    </submittedName>
</protein>
<evidence type="ECO:0000259" key="1">
    <source>
        <dbReference type="Pfam" id="PF13490"/>
    </source>
</evidence>
<proteinExistence type="predicted"/>
<name>A0A7Z1AGU1_9GAMM</name>
<evidence type="ECO:0000313" key="2">
    <source>
        <dbReference type="EMBL" id="ODJ89307.1"/>
    </source>
</evidence>
<keyword evidence="3" id="KW-1185">Reference proteome</keyword>
<sequence>MTKKAKDRDELHDALDSDCLEAFDHVYAYINNELKDEEAIKQLEHHLRHCKSCFSRAQMERKINERLKKTSKPKVPKTLRKRVKNLIDNY</sequence>
<dbReference type="Proteomes" id="UP000094769">
    <property type="component" value="Unassembled WGS sequence"/>
</dbReference>
<dbReference type="RefSeq" id="WP_069121045.1">
    <property type="nucleotide sequence ID" value="NZ_MARB01000002.1"/>
</dbReference>
<dbReference type="Pfam" id="PF13490">
    <property type="entry name" value="zf-HC2"/>
    <property type="match status" value="1"/>
</dbReference>
<dbReference type="InterPro" id="IPR027383">
    <property type="entry name" value="Znf_put"/>
</dbReference>
<feature type="domain" description="Putative zinc-finger" evidence="1">
    <location>
        <begin position="19"/>
        <end position="53"/>
    </location>
</feature>
<reference evidence="2 3" key="1">
    <citation type="submission" date="2016-06" db="EMBL/GenBank/DDBJ databases">
        <title>Genome sequence of endosymbiont of Candidatus Endolucinida thiodiazotropha.</title>
        <authorList>
            <person name="Poehlein A."/>
            <person name="Koenig S."/>
            <person name="Heiden S.E."/>
            <person name="Thuermer A."/>
            <person name="Voget S."/>
            <person name="Daniel R."/>
            <person name="Markert S."/>
            <person name="Gros O."/>
            <person name="Schweder T."/>
        </authorList>
    </citation>
    <scope>NUCLEOTIDE SEQUENCE [LARGE SCALE GENOMIC DNA]</scope>
    <source>
        <strain evidence="2 3">COS</strain>
    </source>
</reference>